<reference evidence="3 4" key="1">
    <citation type="submission" date="2015-07" db="EMBL/GenBank/DDBJ databases">
        <title>The genome of Eufriesea mexicana.</title>
        <authorList>
            <person name="Pan H."/>
            <person name="Kapheim K."/>
        </authorList>
    </citation>
    <scope>NUCLEOTIDE SEQUENCE [LARGE SCALE GENOMIC DNA]</scope>
    <source>
        <strain evidence="3">0111107269</strain>
        <tissue evidence="3">Whole body</tissue>
    </source>
</reference>
<evidence type="ECO:0000313" key="3">
    <source>
        <dbReference type="EMBL" id="OAD53427.1"/>
    </source>
</evidence>
<accession>A0A310S6V6</accession>
<feature type="domain" description="Mut7-C RNAse" evidence="2">
    <location>
        <begin position="681"/>
        <end position="799"/>
    </location>
</feature>
<gene>
    <name evidence="3" type="ORF">WN48_09982</name>
</gene>
<dbReference type="Gene3D" id="3.30.420.10">
    <property type="entry name" value="Ribonuclease H-like superfamily/Ribonuclease H"/>
    <property type="match status" value="1"/>
</dbReference>
<protein>
    <submittedName>
        <fullName evidence="3">Putative exonuclease mut-7 like protein</fullName>
    </submittedName>
</protein>
<keyword evidence="3" id="KW-0269">Exonuclease</keyword>
<dbReference type="GO" id="GO:0003676">
    <property type="term" value="F:nucleic acid binding"/>
    <property type="evidence" value="ECO:0007669"/>
    <property type="project" value="InterPro"/>
</dbReference>
<dbReference type="InterPro" id="IPR012337">
    <property type="entry name" value="RNaseH-like_sf"/>
</dbReference>
<evidence type="ECO:0000313" key="4">
    <source>
        <dbReference type="Proteomes" id="UP000250275"/>
    </source>
</evidence>
<evidence type="ECO:0000259" key="2">
    <source>
        <dbReference type="Pfam" id="PF01927"/>
    </source>
</evidence>
<dbReference type="AlphaFoldDB" id="A0A310S6V6"/>
<dbReference type="OrthoDB" id="18193at2759"/>
<dbReference type="EMBL" id="KQ767283">
    <property type="protein sequence ID" value="OAD53427.1"/>
    <property type="molecule type" value="Genomic_DNA"/>
</dbReference>
<dbReference type="Pfam" id="PF01927">
    <property type="entry name" value="Mut7-C"/>
    <property type="match status" value="2"/>
</dbReference>
<keyword evidence="4" id="KW-1185">Reference proteome</keyword>
<dbReference type="InterPro" id="IPR002782">
    <property type="entry name" value="Mut7-C_RNAse_dom"/>
</dbReference>
<dbReference type="InterPro" id="IPR052408">
    <property type="entry name" value="Exonuclease_MUT-7-like"/>
</dbReference>
<dbReference type="InterPro" id="IPR036397">
    <property type="entry name" value="RNaseH_sf"/>
</dbReference>
<dbReference type="Pfam" id="PF01612">
    <property type="entry name" value="DNA_pol_A_exo1"/>
    <property type="match status" value="1"/>
</dbReference>
<keyword evidence="3" id="KW-0540">Nuclease</keyword>
<dbReference type="InterPro" id="IPR002562">
    <property type="entry name" value="3'-5'_exonuclease_dom"/>
</dbReference>
<dbReference type="GO" id="GO:0008408">
    <property type="term" value="F:3'-5' exonuclease activity"/>
    <property type="evidence" value="ECO:0007669"/>
    <property type="project" value="InterPro"/>
</dbReference>
<evidence type="ECO:0000259" key="1">
    <source>
        <dbReference type="Pfam" id="PF01612"/>
    </source>
</evidence>
<proteinExistence type="predicted"/>
<dbReference type="PANTHER" id="PTHR47765:SF2">
    <property type="entry name" value="EXONUCLEASE MUT-7 HOMOLOG"/>
    <property type="match status" value="1"/>
</dbReference>
<dbReference type="PANTHER" id="PTHR47765">
    <property type="entry name" value="3'-5' EXONUCLEASE DOMAIN-CONTAINING PROTEIN"/>
    <property type="match status" value="1"/>
</dbReference>
<organism evidence="3 4">
    <name type="scientific">Eufriesea mexicana</name>
    <dbReference type="NCBI Taxonomy" id="516756"/>
    <lineage>
        <taxon>Eukaryota</taxon>
        <taxon>Metazoa</taxon>
        <taxon>Ecdysozoa</taxon>
        <taxon>Arthropoda</taxon>
        <taxon>Hexapoda</taxon>
        <taxon>Insecta</taxon>
        <taxon>Pterygota</taxon>
        <taxon>Neoptera</taxon>
        <taxon>Endopterygota</taxon>
        <taxon>Hymenoptera</taxon>
        <taxon>Apocrita</taxon>
        <taxon>Aculeata</taxon>
        <taxon>Apoidea</taxon>
        <taxon>Anthophila</taxon>
        <taxon>Apidae</taxon>
        <taxon>Eufriesea</taxon>
    </lineage>
</organism>
<dbReference type="SUPFAM" id="SSF53098">
    <property type="entry name" value="Ribonuclease H-like"/>
    <property type="match status" value="1"/>
</dbReference>
<dbReference type="Proteomes" id="UP000250275">
    <property type="component" value="Unassembled WGS sequence"/>
</dbReference>
<feature type="domain" description="Mut7-C RNAse" evidence="2">
    <location>
        <begin position="874"/>
        <end position="907"/>
    </location>
</feature>
<dbReference type="GO" id="GO:0006139">
    <property type="term" value="P:nucleobase-containing compound metabolic process"/>
    <property type="evidence" value="ECO:0007669"/>
    <property type="project" value="InterPro"/>
</dbReference>
<keyword evidence="3" id="KW-0378">Hydrolase</keyword>
<sequence length="917" mass="107401">MSNEFQNAHHIDNLSVVKVSVNNDEVLTFFSYVDEATKEWLKSLEHIWQLRKKDNVLSKTLVEYFESAPNPYLSTLRILVNISDFKHIKKNSSLAFTVIEEYAKWLELRKEMYKEFLVLDLKLATFRLIIKQNNIELIKMVAITYDFIEHKEKFINIIKQIIQEKKYKEAAHYAIILQLQNYFSNPESLIMPLILQNKLVIVEDFLANCPELQKAIVLYLDNLIGPDSSLHVQLNNIIIKNNIPDVKMFTTNIKPMTKLIARFIKLYNLPPEFCPNLNKKRCEGALRFLIHKRYVEHSLSTASWRELVQDTVGDDEALQLAMIRMLINDKDANEALYWAKRFNIPKKNWPWSISYEEELNECEGINEGASTSKMNDWEIDNGPINYYELKLSRDSIKVVNNPCSFEEFLDHGLKDVSIVDVTTMGNELTELWTKLGLVLFQNRHILKLGFGIAHDTTVIRNSMPALSKVKLHGQGFLDIVCLWKKLVEDYKFVFPYENNEQFTKQNLSKLVELCFGQKLNKSDQFSNWEQRPLRESQIIYAALDAYCLLEIYSALEIQCRHLDIPFFDVCCEVQCIPHQSPEKDIKWPKQKSKGLNHNKQQNFQRELPLEKSRSFWKPKYQNYNFFNKPMQSTMLTKPRNLNKSYYVNTSKPVRQINYESKTQETCKEVVKYKSMPIHNWRVVCDSMLGGLMSKLRICGCDCVHFAFDQNGERSIELAISEQRVLLTQTKKYFKSLQYIPPEDCYQVLANTPKDQLREVLNYFGVVITQRDIFSRCQACNSDEFAKVPKLLMNELTKSYVKLSRKNNYSISLNPVDSVDNTYHLNVTTNSRSNDLQHDIYTHNELQCEDRTWILSMNSVNVDTCSTKYQTRIQIDKVPIKVLKDVQIFYVCERCGKIYWNGTHLKRTLKSDIKDLIV</sequence>
<name>A0A310S6V6_9HYME</name>
<feature type="domain" description="3'-5' exonuclease" evidence="1">
    <location>
        <begin position="438"/>
        <end position="556"/>
    </location>
</feature>